<dbReference type="EMBL" id="CM034403">
    <property type="protein sequence ID" value="KAJ0174453.1"/>
    <property type="molecule type" value="Genomic_DNA"/>
</dbReference>
<keyword evidence="2" id="KW-1185">Reference proteome</keyword>
<evidence type="ECO:0000313" key="2">
    <source>
        <dbReference type="Proteomes" id="UP000824533"/>
    </source>
</evidence>
<gene>
    <name evidence="1" type="ORF">K1T71_009561</name>
</gene>
<protein>
    <submittedName>
        <fullName evidence="1">Uncharacterized protein</fullName>
    </submittedName>
</protein>
<evidence type="ECO:0000313" key="1">
    <source>
        <dbReference type="EMBL" id="KAJ0174453.1"/>
    </source>
</evidence>
<dbReference type="Proteomes" id="UP000824533">
    <property type="component" value="Linkage Group LG17"/>
</dbReference>
<comment type="caution">
    <text evidence="1">The sequence shown here is derived from an EMBL/GenBank/DDBJ whole genome shotgun (WGS) entry which is preliminary data.</text>
</comment>
<proteinExistence type="predicted"/>
<name>A0ACC1CRZ4_9NEOP</name>
<reference evidence="1 2" key="1">
    <citation type="journal article" date="2021" name="Front. Genet.">
        <title>Chromosome-Level Genome Assembly Reveals Significant Gene Expansion in the Toll and IMD Signaling Pathways of Dendrolimus kikuchii.</title>
        <authorList>
            <person name="Zhou J."/>
            <person name="Wu P."/>
            <person name="Xiong Z."/>
            <person name="Liu N."/>
            <person name="Zhao N."/>
            <person name="Ji M."/>
            <person name="Qiu Y."/>
            <person name="Yang B."/>
        </authorList>
    </citation>
    <scope>NUCLEOTIDE SEQUENCE [LARGE SCALE GENOMIC DNA]</scope>
    <source>
        <strain evidence="1">Ann1</strain>
    </source>
</reference>
<sequence length="701" mass="76703">MALDKQRILNELGSVVNQLQSADCGCMGKLFSIPGQPADQNKNRLPTCGGYRHGCCHGHGYMQPHNTPCGTPCAGEPYPLINANMNGHFATYCNPPKLYADTYNYLNQNLMQPVVKEVYDDLKSITPANTVMNNSIGNAMALSSQRNEMKPNDTENYMELNETTPHGIKPAVTMQTHNKPGMNMLNTNGVNSNQPGMGQMSGMGPNIVSMIMGSTGNTDHKANMIEQQLAATPSIPGQMQNNERIMQPNNGLQIQNPPTKYMSQQQMAPQSHLMSLNSLNQSNSNANPYEQMSRMNPAQITARSDQARYGAHSQGVKKFNEMFPGVTQGFSGGLDFDPMAIAIQMNPANQRKAAMDNMHKLMGGTGSLIKPTSTGANAAAVTLGQNVQPINNQTQRQLTPADNQFQLDQQQIVTTPGQQRVSESFPSQQQQIYTASTINQPQMQNHLMYNPNAVASNMEQNNNAQLGDQTLSRQQIIKEPIFPTDTSKIVPLKCSALHNNQRPYEYNTLGEPIDMLSPKLLHNVVPNSSKALTPHSAPARLKMGQIAYSNVKPTISKTSIAGNKPVGKTPSRNQLQQIYNQYKGSHSYTRQNITQPAQSATHSDGKLNVTQKSYNHGHKPVEQVGGDSAVNNEIIITNQTMNKVEGIMGQVGDAPLTKSDGDDGVHEQIHKSNNSKCRNGLQDMVFTAYTGSVAWSFHGNR</sequence>
<organism evidence="1 2">
    <name type="scientific">Dendrolimus kikuchii</name>
    <dbReference type="NCBI Taxonomy" id="765133"/>
    <lineage>
        <taxon>Eukaryota</taxon>
        <taxon>Metazoa</taxon>
        <taxon>Ecdysozoa</taxon>
        <taxon>Arthropoda</taxon>
        <taxon>Hexapoda</taxon>
        <taxon>Insecta</taxon>
        <taxon>Pterygota</taxon>
        <taxon>Neoptera</taxon>
        <taxon>Endopterygota</taxon>
        <taxon>Lepidoptera</taxon>
        <taxon>Glossata</taxon>
        <taxon>Ditrysia</taxon>
        <taxon>Bombycoidea</taxon>
        <taxon>Lasiocampidae</taxon>
        <taxon>Dendrolimus</taxon>
    </lineage>
</organism>
<accession>A0ACC1CRZ4</accession>